<organism evidence="8 9">
    <name type="scientific">Synchytrium endobioticum</name>
    <dbReference type="NCBI Taxonomy" id="286115"/>
    <lineage>
        <taxon>Eukaryota</taxon>
        <taxon>Fungi</taxon>
        <taxon>Fungi incertae sedis</taxon>
        <taxon>Chytridiomycota</taxon>
        <taxon>Chytridiomycota incertae sedis</taxon>
        <taxon>Chytridiomycetes</taxon>
        <taxon>Synchytriales</taxon>
        <taxon>Synchytriaceae</taxon>
        <taxon>Synchytrium</taxon>
    </lineage>
</organism>
<dbReference type="Gene3D" id="3.40.50.300">
    <property type="entry name" value="P-loop containing nucleotide triphosphate hydrolases"/>
    <property type="match status" value="1"/>
</dbReference>
<evidence type="ECO:0000259" key="5">
    <source>
        <dbReference type="PROSITE" id="PS51192"/>
    </source>
</evidence>
<keyword evidence="9" id="KW-1185">Reference proteome</keyword>
<evidence type="ECO:0000313" key="8">
    <source>
        <dbReference type="EMBL" id="TPX46713.1"/>
    </source>
</evidence>
<dbReference type="CDD" id="cd18004">
    <property type="entry name" value="DEXHc_RAD54"/>
    <property type="match status" value="1"/>
</dbReference>
<feature type="domain" description="Helicase ATP-binding" evidence="5">
    <location>
        <begin position="282"/>
        <end position="450"/>
    </location>
</feature>
<dbReference type="InterPro" id="IPR000330">
    <property type="entry name" value="SNF2_N"/>
</dbReference>
<dbReference type="GO" id="GO:0007131">
    <property type="term" value="P:reciprocal meiotic recombination"/>
    <property type="evidence" value="ECO:0007669"/>
    <property type="project" value="TreeGrafter"/>
</dbReference>
<dbReference type="FunFam" id="3.40.50.10810:FF:000020">
    <property type="entry name" value="DNA repair and recombination protein RAD54B"/>
    <property type="match status" value="1"/>
</dbReference>
<feature type="region of interest" description="Disordered" evidence="4">
    <location>
        <begin position="798"/>
        <end position="824"/>
    </location>
</feature>
<evidence type="ECO:0000256" key="1">
    <source>
        <dbReference type="ARBA" id="ARBA00022741"/>
    </source>
</evidence>
<evidence type="ECO:0000313" key="7">
    <source>
        <dbReference type="EMBL" id="TPX40915.1"/>
    </source>
</evidence>
<evidence type="ECO:0000256" key="2">
    <source>
        <dbReference type="ARBA" id="ARBA00022801"/>
    </source>
</evidence>
<sequence>MRRSAAPSLLKKQKPLIRRADPSHMLESGTRTGLEAREAPSSEAGETSAVKEPDPKRRKLVAASPPYSSQPKTAASGAAGRGSTTKSAVRSDVNASTDADASLHFTCVWRKKQARKHKTWDGDGVLIQRGKHVILQDEDKKEIGKGSAPFDDPLADGSTLVVGGREVEITGVMSKAVFEAQSTSESIAKNSQLSKPHQPSGPTLAPFKVTVSGRQESMASTNAKQGLPKHNPFTEGAVVMPWPSLPNHNLPIVDVVLDPVLSQHLRPHQVEGVKFLYECVMGIRSPTIQGCILADAMGLGKSLQAITLIWTLLKQSPYVGEQPIIKRALIVCPASLVQNWKKEFKKWCGDERLRVFVVDGKSNLKDFTVGRVYSVLVASYERVRQLQTEIEQASFDILICDEGHRLKNSEIKTVAALHALPTRRRIILSGTPLQNDLLEFYAMCDFVNPGILGDLGKFRTMFETPIARGRDPSCTPAEADVGKKRESELSHLTKLFILRRRSEVNAKYLPPKSESGKMILFILVIDILIRTAEYVLFCKLSESQEEAYTYALCRIQSADSIDGARALQHINKLRMIANAPWLNPAELKDIDDDVIAKEQSSASLETCGKLLLVRDMLRVIKSSDSSEKVVLVSNYTRILDAFTTLAKDEGFTYLRLDGKTAVAKRQELVDRFNGLSHDFLFLLSAKAGGVGLNLVGASRLILFDIDWNPAICRQAMGRVWRDGTKSRHVRIYRLLVTGTIEEKMYQRQLTKEGLSDSVMDSAGGSETNSFTADELKDLFSYDSESSCITHDQMNCECQHEPPPSSPRNCKRTAHSDGNANKYNSTQLQDWSHIRVAEDSDQSTIDQIDDDVLKSVIKQGAAPLSFLFSKHTQSNIKSK</sequence>
<keyword evidence="2" id="KW-0378">Hydrolase</keyword>
<feature type="region of interest" description="Disordered" evidence="4">
    <location>
        <begin position="1"/>
        <end position="94"/>
    </location>
</feature>
<dbReference type="CDD" id="cd18793">
    <property type="entry name" value="SF2_C_SNF"/>
    <property type="match status" value="1"/>
</dbReference>
<feature type="compositionally biased region" description="Low complexity" evidence="4">
    <location>
        <begin position="72"/>
        <end position="88"/>
    </location>
</feature>
<dbReference type="SUPFAM" id="SSF52540">
    <property type="entry name" value="P-loop containing nucleoside triphosphate hydrolases"/>
    <property type="match status" value="2"/>
</dbReference>
<dbReference type="InterPro" id="IPR050496">
    <property type="entry name" value="SNF2_RAD54_helicase_repair"/>
</dbReference>
<dbReference type="VEuPathDB" id="FungiDB:SeMB42_g03590"/>
<dbReference type="PROSITE" id="PS51194">
    <property type="entry name" value="HELICASE_CTER"/>
    <property type="match status" value="1"/>
</dbReference>
<dbReference type="EMBL" id="QEAN01000129">
    <property type="protein sequence ID" value="TPX46713.1"/>
    <property type="molecule type" value="Genomic_DNA"/>
</dbReference>
<dbReference type="Proteomes" id="UP000317494">
    <property type="component" value="Unassembled WGS sequence"/>
</dbReference>
<dbReference type="PANTHER" id="PTHR45629:SF7">
    <property type="entry name" value="DNA EXCISION REPAIR PROTEIN ERCC-6-RELATED"/>
    <property type="match status" value="1"/>
</dbReference>
<dbReference type="Proteomes" id="UP000320475">
    <property type="component" value="Unassembled WGS sequence"/>
</dbReference>
<dbReference type="InterPro" id="IPR014001">
    <property type="entry name" value="Helicase_ATP-bd"/>
</dbReference>
<accession>A0A507D5I6</accession>
<evidence type="ECO:0000256" key="3">
    <source>
        <dbReference type="ARBA" id="ARBA00022840"/>
    </source>
</evidence>
<keyword evidence="3" id="KW-0067">ATP-binding</keyword>
<evidence type="ECO:0008006" key="11">
    <source>
        <dbReference type="Google" id="ProtNLM"/>
    </source>
</evidence>
<evidence type="ECO:0000259" key="6">
    <source>
        <dbReference type="PROSITE" id="PS51194"/>
    </source>
</evidence>
<name>A0A507D5I6_9FUNG</name>
<dbReference type="Pfam" id="PF00176">
    <property type="entry name" value="SNF2-rel_dom"/>
    <property type="match status" value="1"/>
</dbReference>
<dbReference type="PROSITE" id="PS51192">
    <property type="entry name" value="HELICASE_ATP_BIND_1"/>
    <property type="match status" value="1"/>
</dbReference>
<dbReference type="InterPro" id="IPR038718">
    <property type="entry name" value="SNF2-like_sf"/>
</dbReference>
<dbReference type="GO" id="GO:0015616">
    <property type="term" value="F:DNA translocase activity"/>
    <property type="evidence" value="ECO:0007669"/>
    <property type="project" value="TreeGrafter"/>
</dbReference>
<dbReference type="GO" id="GO:0005634">
    <property type="term" value="C:nucleus"/>
    <property type="evidence" value="ECO:0007669"/>
    <property type="project" value="TreeGrafter"/>
</dbReference>
<dbReference type="InterPro" id="IPR049730">
    <property type="entry name" value="SNF2/RAD54-like_C"/>
</dbReference>
<feature type="compositionally biased region" description="Polar residues" evidence="4">
    <location>
        <begin position="815"/>
        <end position="824"/>
    </location>
</feature>
<dbReference type="GO" id="GO:0005524">
    <property type="term" value="F:ATP binding"/>
    <property type="evidence" value="ECO:0007669"/>
    <property type="project" value="InterPro"/>
</dbReference>
<dbReference type="SMART" id="SM00487">
    <property type="entry name" value="DEXDc"/>
    <property type="match status" value="1"/>
</dbReference>
<reference evidence="9 10" key="1">
    <citation type="journal article" date="2019" name="Sci. Rep.">
        <title>Comparative genomics of chytrid fungi reveal insights into the obligate biotrophic and pathogenic lifestyle of Synchytrium endobioticum.</title>
        <authorList>
            <person name="van de Vossenberg B.T.L.H."/>
            <person name="Warris S."/>
            <person name="Nguyen H.D.T."/>
            <person name="van Gent-Pelzer M.P.E."/>
            <person name="Joly D.L."/>
            <person name="van de Geest H.C."/>
            <person name="Bonants P.J.M."/>
            <person name="Smith D.S."/>
            <person name="Levesque C.A."/>
            <person name="van der Lee T.A.J."/>
        </authorList>
    </citation>
    <scope>NUCLEOTIDE SEQUENCE [LARGE SCALE GENOMIC DNA]</scope>
    <source>
        <strain evidence="7 10">LEV6574</strain>
        <strain evidence="8 9">MB42</strain>
    </source>
</reference>
<dbReference type="Gene3D" id="3.40.50.10810">
    <property type="entry name" value="Tandem AAA-ATPase domain"/>
    <property type="match status" value="1"/>
</dbReference>
<protein>
    <recommendedName>
        <fullName evidence="11">DNA repair and recombination protein RAD54B</fullName>
    </recommendedName>
</protein>
<dbReference type="PANTHER" id="PTHR45629">
    <property type="entry name" value="SNF2/RAD54 FAMILY MEMBER"/>
    <property type="match status" value="1"/>
</dbReference>
<feature type="domain" description="Helicase C-terminal" evidence="6">
    <location>
        <begin position="612"/>
        <end position="775"/>
    </location>
</feature>
<dbReference type="Pfam" id="PF00271">
    <property type="entry name" value="Helicase_C"/>
    <property type="match status" value="1"/>
</dbReference>
<evidence type="ECO:0000256" key="4">
    <source>
        <dbReference type="SAM" id="MobiDB-lite"/>
    </source>
</evidence>
<dbReference type="STRING" id="286115.A0A507D5I6"/>
<evidence type="ECO:0000313" key="10">
    <source>
        <dbReference type="Proteomes" id="UP000320475"/>
    </source>
</evidence>
<gene>
    <name evidence="7" type="ORF">SeLEV6574_g06348</name>
    <name evidence="8" type="ORF">SeMB42_g03590</name>
</gene>
<dbReference type="SMART" id="SM00490">
    <property type="entry name" value="HELICc"/>
    <property type="match status" value="1"/>
</dbReference>
<evidence type="ECO:0000313" key="9">
    <source>
        <dbReference type="Proteomes" id="UP000317494"/>
    </source>
</evidence>
<dbReference type="InterPro" id="IPR027417">
    <property type="entry name" value="P-loop_NTPase"/>
</dbReference>
<dbReference type="OrthoDB" id="413460at2759"/>
<dbReference type="GO" id="GO:0000724">
    <property type="term" value="P:double-strand break repair via homologous recombination"/>
    <property type="evidence" value="ECO:0007669"/>
    <property type="project" value="TreeGrafter"/>
</dbReference>
<dbReference type="GO" id="GO:0016787">
    <property type="term" value="F:hydrolase activity"/>
    <property type="evidence" value="ECO:0007669"/>
    <property type="project" value="UniProtKB-KW"/>
</dbReference>
<comment type="caution">
    <text evidence="8">The sequence shown here is derived from an EMBL/GenBank/DDBJ whole genome shotgun (WGS) entry which is preliminary data.</text>
</comment>
<dbReference type="EMBL" id="QEAM01000353">
    <property type="protein sequence ID" value="TPX40915.1"/>
    <property type="molecule type" value="Genomic_DNA"/>
</dbReference>
<dbReference type="Gene3D" id="1.20.120.850">
    <property type="entry name" value="SWI2/SNF2 ATPases, N-terminal domain"/>
    <property type="match status" value="1"/>
</dbReference>
<keyword evidence="1" id="KW-0547">Nucleotide-binding</keyword>
<dbReference type="InterPro" id="IPR001650">
    <property type="entry name" value="Helicase_C-like"/>
</dbReference>
<proteinExistence type="predicted"/>
<dbReference type="AlphaFoldDB" id="A0A507D5I6"/>